<keyword evidence="2" id="KW-1185">Reference proteome</keyword>
<reference evidence="1 2" key="1">
    <citation type="journal article" date="2018" name="Sci. Rep.">
        <title>Genomic signatures of local adaptation to the degree of environmental predictability in rotifers.</title>
        <authorList>
            <person name="Franch-Gras L."/>
            <person name="Hahn C."/>
            <person name="Garcia-Roger E.M."/>
            <person name="Carmona M.J."/>
            <person name="Serra M."/>
            <person name="Gomez A."/>
        </authorList>
    </citation>
    <scope>NUCLEOTIDE SEQUENCE [LARGE SCALE GENOMIC DNA]</scope>
    <source>
        <strain evidence="1">HYR1</strain>
    </source>
</reference>
<proteinExistence type="predicted"/>
<name>A0A3M7PVR9_BRAPC</name>
<comment type="caution">
    <text evidence="1">The sequence shown here is derived from an EMBL/GenBank/DDBJ whole genome shotgun (WGS) entry which is preliminary data.</text>
</comment>
<dbReference type="Proteomes" id="UP000276133">
    <property type="component" value="Unassembled WGS sequence"/>
</dbReference>
<dbReference type="EMBL" id="REGN01008631">
    <property type="protein sequence ID" value="RNA03103.1"/>
    <property type="molecule type" value="Genomic_DNA"/>
</dbReference>
<evidence type="ECO:0000313" key="2">
    <source>
        <dbReference type="Proteomes" id="UP000276133"/>
    </source>
</evidence>
<gene>
    <name evidence="1" type="ORF">BpHYR1_002910</name>
</gene>
<protein>
    <submittedName>
        <fullName evidence="1">Uncharacterized protein</fullName>
    </submittedName>
</protein>
<organism evidence="1 2">
    <name type="scientific">Brachionus plicatilis</name>
    <name type="common">Marine rotifer</name>
    <name type="synonym">Brachionus muelleri</name>
    <dbReference type="NCBI Taxonomy" id="10195"/>
    <lineage>
        <taxon>Eukaryota</taxon>
        <taxon>Metazoa</taxon>
        <taxon>Spiralia</taxon>
        <taxon>Gnathifera</taxon>
        <taxon>Rotifera</taxon>
        <taxon>Eurotatoria</taxon>
        <taxon>Monogononta</taxon>
        <taxon>Pseudotrocha</taxon>
        <taxon>Ploima</taxon>
        <taxon>Brachionidae</taxon>
        <taxon>Brachionus</taxon>
    </lineage>
</organism>
<sequence>MSTHIGLSFGEVRLCQNEQIAAHFEQKQLDLCAIFLAHAFAFLSNSGTTSGIRGESFELAQSETSILITGFSCLFAGLRTKSER</sequence>
<dbReference type="AlphaFoldDB" id="A0A3M7PVR9"/>
<evidence type="ECO:0000313" key="1">
    <source>
        <dbReference type="EMBL" id="RNA03103.1"/>
    </source>
</evidence>
<accession>A0A3M7PVR9</accession>